<dbReference type="Pfam" id="PF01648">
    <property type="entry name" value="ACPS"/>
    <property type="match status" value="1"/>
</dbReference>
<protein>
    <recommendedName>
        <fullName evidence="3">4'-phosphopantetheinyl transferase domain-containing protein</fullName>
    </recommendedName>
</protein>
<evidence type="ECO:0000256" key="2">
    <source>
        <dbReference type="ARBA" id="ARBA00022679"/>
    </source>
</evidence>
<dbReference type="KEGG" id="ege:EM595_3444"/>
<dbReference type="PANTHER" id="PTHR12215">
    <property type="entry name" value="PHOSPHOPANTETHEINE TRANSFERASE"/>
    <property type="match status" value="1"/>
</dbReference>
<keyword evidence="5" id="KW-1185">Reference proteome</keyword>
<dbReference type="RefSeq" id="WP_067434935.1">
    <property type="nucleotide sequence ID" value="NZ_CP072598.1"/>
</dbReference>
<dbReference type="EMBL" id="LN907827">
    <property type="protein sequence ID" value="CUU25675.1"/>
    <property type="molecule type" value="Genomic_DNA"/>
</dbReference>
<dbReference type="STRING" id="1619313.EM595_3444"/>
<name>A0A0U5L959_9GAMM</name>
<evidence type="ECO:0000313" key="5">
    <source>
        <dbReference type="Proteomes" id="UP000059419"/>
    </source>
</evidence>
<accession>A0A0U5L959</accession>
<keyword evidence="2" id="KW-0808">Transferase</keyword>
<feature type="domain" description="4'-phosphopantetheinyl transferase" evidence="3">
    <location>
        <begin position="99"/>
        <end position="160"/>
    </location>
</feature>
<reference evidence="5" key="1">
    <citation type="submission" date="2015-11" db="EMBL/GenBank/DDBJ databases">
        <authorList>
            <person name="Blom J."/>
        </authorList>
    </citation>
    <scope>NUCLEOTIDE SEQUENCE [LARGE SCALE GENOMIC DNA]</scope>
</reference>
<dbReference type="InterPro" id="IPR008278">
    <property type="entry name" value="4-PPantetheinyl_Trfase_dom"/>
</dbReference>
<evidence type="ECO:0000313" key="4">
    <source>
        <dbReference type="EMBL" id="CUU25675.1"/>
    </source>
</evidence>
<gene>
    <name evidence="4" type="ORF">EM595_3444</name>
</gene>
<dbReference type="AlphaFoldDB" id="A0A0U5L959"/>
<dbReference type="InterPro" id="IPR050559">
    <property type="entry name" value="P-Pant_transferase_sf"/>
</dbReference>
<dbReference type="GO" id="GO:0005829">
    <property type="term" value="C:cytosol"/>
    <property type="evidence" value="ECO:0007669"/>
    <property type="project" value="TreeGrafter"/>
</dbReference>
<dbReference type="GO" id="GO:0019878">
    <property type="term" value="P:lysine biosynthetic process via aminoadipic acid"/>
    <property type="evidence" value="ECO:0007669"/>
    <property type="project" value="TreeGrafter"/>
</dbReference>
<dbReference type="OrthoDB" id="7061431at2"/>
<organism evidence="4 5">
    <name type="scientific">Duffyella gerundensis</name>
    <dbReference type="NCBI Taxonomy" id="1619313"/>
    <lineage>
        <taxon>Bacteria</taxon>
        <taxon>Pseudomonadati</taxon>
        <taxon>Pseudomonadota</taxon>
        <taxon>Gammaproteobacteria</taxon>
        <taxon>Enterobacterales</taxon>
        <taxon>Erwiniaceae</taxon>
        <taxon>Duffyella</taxon>
    </lineage>
</organism>
<evidence type="ECO:0000256" key="1">
    <source>
        <dbReference type="ARBA" id="ARBA00010990"/>
    </source>
</evidence>
<comment type="similarity">
    <text evidence="1">Belongs to the P-Pant transferase superfamily. Gsp/Sfp/HetI/AcpT family.</text>
</comment>
<sequence>MASHFVRATLPLSLPCALPTSQAVLDHASRLPARRRERFLAARALLAELMLKVYGLTPLPELTTCKYGRPLFANRDLPDFSIAYAGNVIGVLLAEEGGRVGLDMEMVRAHSRQTIEYHQRFISSSERTWINAQPDPLEASTQIWTLRQSVVKLAGEGEREMAAICLQPGAGRLRATRFPDVQVISDVEPSLVWSCALLTNTDRLCLWDREADGSWRALRTLELNKPSIGSHTLRLTSLPQDRPLQA</sequence>
<dbReference type="GeneID" id="84615030"/>
<dbReference type="Proteomes" id="UP000059419">
    <property type="component" value="Chromosome 1"/>
</dbReference>
<dbReference type="InterPro" id="IPR037143">
    <property type="entry name" value="4-PPantetheinyl_Trfase_dom_sf"/>
</dbReference>
<proteinExistence type="inferred from homology"/>
<dbReference type="SUPFAM" id="SSF56214">
    <property type="entry name" value="4'-phosphopantetheinyl transferase"/>
    <property type="match status" value="1"/>
</dbReference>
<dbReference type="GO" id="GO:0000287">
    <property type="term" value="F:magnesium ion binding"/>
    <property type="evidence" value="ECO:0007669"/>
    <property type="project" value="InterPro"/>
</dbReference>
<dbReference type="GO" id="GO:0008897">
    <property type="term" value="F:holo-[acyl-carrier-protein] synthase activity"/>
    <property type="evidence" value="ECO:0007669"/>
    <property type="project" value="InterPro"/>
</dbReference>
<dbReference type="PATRIC" id="fig|1619313.3.peg.3573"/>
<dbReference type="PANTHER" id="PTHR12215:SF22">
    <property type="entry name" value="CYTOPLASMIC PROTEIN"/>
    <property type="match status" value="1"/>
</dbReference>
<dbReference type="Gene3D" id="3.90.470.20">
    <property type="entry name" value="4'-phosphopantetheinyl transferase domain"/>
    <property type="match status" value="1"/>
</dbReference>
<evidence type="ECO:0000259" key="3">
    <source>
        <dbReference type="Pfam" id="PF01648"/>
    </source>
</evidence>